<protein>
    <recommendedName>
        <fullName evidence="13">DNA topoisomerase 2</fullName>
        <ecNumber evidence="13">5.6.2.2</ecNumber>
    </recommendedName>
</protein>
<evidence type="ECO:0000259" key="15">
    <source>
        <dbReference type="PROSITE" id="PS50880"/>
    </source>
</evidence>
<dbReference type="InterPro" id="IPR013759">
    <property type="entry name" value="Topo_IIA_B_C"/>
</dbReference>
<feature type="compositionally biased region" description="Basic residues" evidence="14">
    <location>
        <begin position="1273"/>
        <end position="1284"/>
    </location>
</feature>
<dbReference type="Pfam" id="PF00204">
    <property type="entry name" value="DNA_gyraseB"/>
    <property type="match status" value="1"/>
</dbReference>
<dbReference type="InterPro" id="IPR050634">
    <property type="entry name" value="DNA_Topoisomerase_II"/>
</dbReference>
<dbReference type="PROSITE" id="PS50880">
    <property type="entry name" value="TOPRIM"/>
    <property type="match status" value="1"/>
</dbReference>
<dbReference type="Gene3D" id="3.90.199.10">
    <property type="entry name" value="Topoisomerase II, domain 5"/>
    <property type="match status" value="1"/>
</dbReference>
<dbReference type="SUPFAM" id="SSF55874">
    <property type="entry name" value="ATPase domain of HSP90 chaperone/DNA topoisomerase II/histidine kinase"/>
    <property type="match status" value="1"/>
</dbReference>
<dbReference type="Gene3D" id="3.30.230.10">
    <property type="match status" value="1"/>
</dbReference>
<dbReference type="InterPro" id="IPR034157">
    <property type="entry name" value="TOPRIM_TopoII"/>
</dbReference>
<keyword evidence="9 12" id="KW-0799">Topoisomerase</keyword>
<dbReference type="SMART" id="SM00433">
    <property type="entry name" value="TOP2c"/>
    <property type="match status" value="1"/>
</dbReference>
<evidence type="ECO:0000256" key="10">
    <source>
        <dbReference type="ARBA" id="ARBA00023125"/>
    </source>
</evidence>
<keyword evidence="6 13" id="KW-0547">Nucleotide-binding</keyword>
<dbReference type="InterPro" id="IPR036890">
    <property type="entry name" value="HATPase_C_sf"/>
</dbReference>
<evidence type="ECO:0000256" key="3">
    <source>
        <dbReference type="ARBA" id="ARBA00001946"/>
    </source>
</evidence>
<dbReference type="Pfam" id="PF02518">
    <property type="entry name" value="HATPase_c"/>
    <property type="match status" value="1"/>
</dbReference>
<dbReference type="Gene3D" id="1.10.268.10">
    <property type="entry name" value="Topoisomerase, domain 3"/>
    <property type="match status" value="1"/>
</dbReference>
<comment type="function">
    <text evidence="13">Control of topological states of DNA by transient breakage and subsequent rejoining of DNA strands. Topoisomerase II makes double-strand breaks.</text>
</comment>
<keyword evidence="11 12" id="KW-0413">Isomerase</keyword>
<evidence type="ECO:0000256" key="9">
    <source>
        <dbReference type="ARBA" id="ARBA00023029"/>
    </source>
</evidence>
<sequence>MAPKRQKTIEEQYMKLTQHEHILLRPDSYVGSLEVQREWVWVYVQQKKKMEQVHMNYVPGLYKIFDEILVNAADNFERDPEHQNYIKVDINEKEGMISVENNGQGLPVEMHKEHNMYVPEMVFGHLLTSDNYDDDEKKTTGGRNGYGAKLTNIFSKRFEIECADQARGKKYHQRWDDNMKIKGKPSITSHKGQSHTKVTFWPDLARFGMKKLDKDIANLMARRALDVAGCTPKKCKVHLNGKLLDISDFKDYVDLYIGEDGVETAYEKCHDRWEVAMTVSDGQFQQVSFVNRIATLKGGGHVAHVADQIVEAVVKKVNKQNKGGMDIKPFHVKNYLRLFVNCQIENPSFDSQTKETMTLKASKFGSKCEISDAMINKVLKTGIVDMILQWAKAKEEIDLGKQISSAGGSSASGGKRKRLLGIPKLEDANLAGGREGRDCTLILTEGDSAKSLAVAGLSIIGRDRFGVFPLRGKLLNVREASFGQTMANAEIAAISKILGIEPKKNYTTTNGMRYGHIMIMTDQDYDGSHIKGLILNLVQHWWPSLFQREGFIQEFVTPIVKVTKGSNVQQFFTMKEYENWKDDNNNGKGWKIKYYKGLGTSTTQEAKEYFKNINDHRLAFDYTGDDDDQNLDLAFNKKRADDRKDWINAAEDDDVVDHSQASLTYSDFVQKELVQFAKYDVLRAIPCVVDGFKPVQRKIMWACFKRGLKSETKVAQLAGYISEHAAYHHGEVSLQGSVISLAQTFMGSNNVNLLFPSGQFGTRLQGGKDAASPRYIYTRLERVARLIFHPDDDKLLEAQVDEGQRIEPKWYVPVIPMVLVNGADGIGTGWSTFLPNYDPREIIANLKRYIRCEPMEVMCPWYRDFVGSILPSPEKDGYEVTGVIEKQGPTTLQITELPVRRWTQDYKETLQGMLSTEGPGSGQIEDFKEHHTETKVHFVITVTEAQMASLERTGLDKAFKLRSALSTNNMYFFDKNGKIRKYASEREIMEDFAEIRLEFYHKRKAHLLKVLRQQLEILAAKARFIQLVAREELKVKNRKKEAIVQDLVKHKFRTLHEITEGSDIDVPGSNDGDGAGDEDATKRDKKKGGGWEYLLGMALWSLTQEKVLELEAQVRTKEAEVEELELTAPEEIWERDLDAILVALTETEEHARRNAGEEQRMRERASKRAASSASGGGKRQKVAAAPVLPPPAAGTAPSRAALQELQARQLARTVPECPGLFDSLLPSAEVQRLQAQHQKLADKSAAAAGGGEAKPKAAPSARPALGGFARNAARGRGRGGRGRGRGGADDAAAAGTSGGRGRGGRKRKQGCDGDDDEDWAEDE</sequence>
<dbReference type="InterPro" id="IPR001241">
    <property type="entry name" value="Topo_IIA"/>
</dbReference>
<comment type="subunit">
    <text evidence="13">Homodimer.</text>
</comment>
<feature type="region of interest" description="Disordered" evidence="14">
    <location>
        <begin position="1150"/>
        <end position="1197"/>
    </location>
</feature>
<dbReference type="CDD" id="cd00187">
    <property type="entry name" value="TOP4c"/>
    <property type="match status" value="1"/>
</dbReference>
<dbReference type="Gene3D" id="3.30.1360.40">
    <property type="match status" value="1"/>
</dbReference>
<comment type="caution">
    <text evidence="17">The sequence shown here is derived from an EMBL/GenBank/DDBJ whole genome shotgun (WGS) entry which is preliminary data.</text>
</comment>
<keyword evidence="5" id="KW-0479">Metal-binding</keyword>
<dbReference type="Gene3D" id="3.40.50.670">
    <property type="match status" value="1"/>
</dbReference>
<evidence type="ECO:0000256" key="1">
    <source>
        <dbReference type="ARBA" id="ARBA00000185"/>
    </source>
</evidence>
<dbReference type="EC" id="5.6.2.2" evidence="13"/>
<feature type="compositionally biased region" description="Acidic residues" evidence="14">
    <location>
        <begin position="1312"/>
        <end position="1323"/>
    </location>
</feature>
<dbReference type="SUPFAM" id="SSF54211">
    <property type="entry name" value="Ribosomal protein S5 domain 2-like"/>
    <property type="match status" value="1"/>
</dbReference>
<dbReference type="Pfam" id="PF16898">
    <property type="entry name" value="TOPRIM_C"/>
    <property type="match status" value="1"/>
</dbReference>
<dbReference type="PRINTS" id="PR01158">
    <property type="entry name" value="TOPISMRASEII"/>
</dbReference>
<dbReference type="InterPro" id="IPR013760">
    <property type="entry name" value="Topo_IIA-like_dom_sf"/>
</dbReference>
<accession>A0ABN9U766</accession>
<evidence type="ECO:0000256" key="6">
    <source>
        <dbReference type="ARBA" id="ARBA00022741"/>
    </source>
</evidence>
<dbReference type="SUPFAM" id="SSF56719">
    <property type="entry name" value="Type II DNA topoisomerase"/>
    <property type="match status" value="1"/>
</dbReference>
<evidence type="ECO:0000256" key="11">
    <source>
        <dbReference type="ARBA" id="ARBA00023235"/>
    </source>
</evidence>
<feature type="compositionally biased region" description="Basic and acidic residues" evidence="14">
    <location>
        <begin position="1150"/>
        <end position="1166"/>
    </location>
</feature>
<dbReference type="InterPro" id="IPR013758">
    <property type="entry name" value="Topo_IIA_A/C_ab"/>
</dbReference>
<dbReference type="Gene3D" id="3.30.565.10">
    <property type="entry name" value="Histidine kinase-like ATPase, C-terminal domain"/>
    <property type="match status" value="1"/>
</dbReference>
<comment type="cofactor">
    <cofactor evidence="3">
        <name>Mg(2+)</name>
        <dbReference type="ChEBI" id="CHEBI:18420"/>
    </cofactor>
</comment>
<evidence type="ECO:0000256" key="13">
    <source>
        <dbReference type="RuleBase" id="RU362094"/>
    </source>
</evidence>
<evidence type="ECO:0000256" key="7">
    <source>
        <dbReference type="ARBA" id="ARBA00022840"/>
    </source>
</evidence>
<dbReference type="PANTHER" id="PTHR10169">
    <property type="entry name" value="DNA TOPOISOMERASE/GYRASE"/>
    <property type="match status" value="1"/>
</dbReference>
<feature type="active site" description="O-(5'-phospho-DNA)-tyrosine intermediate" evidence="12">
    <location>
        <position position="775"/>
    </location>
</feature>
<dbReference type="InterPro" id="IPR020568">
    <property type="entry name" value="Ribosomal_Su5_D2-typ_SF"/>
</dbReference>
<feature type="domain" description="Toprim" evidence="15">
    <location>
        <begin position="439"/>
        <end position="553"/>
    </location>
</feature>
<feature type="domain" description="Topo IIA-type catalytic" evidence="16">
    <location>
        <begin position="685"/>
        <end position="1137"/>
    </location>
</feature>
<dbReference type="CDD" id="cd03481">
    <property type="entry name" value="TopoIIA_Trans_ScTopoIIA"/>
    <property type="match status" value="1"/>
</dbReference>
<dbReference type="PROSITE" id="PS00177">
    <property type="entry name" value="TOPOISOMERASE_II"/>
    <property type="match status" value="1"/>
</dbReference>
<comment type="similarity">
    <text evidence="4 13">Belongs to the type II topoisomerase family.</text>
</comment>
<dbReference type="SMART" id="SM00434">
    <property type="entry name" value="TOP4c"/>
    <property type="match status" value="1"/>
</dbReference>
<dbReference type="InterPro" id="IPR018522">
    <property type="entry name" value="TopoIIA_CS"/>
</dbReference>
<evidence type="ECO:0000259" key="16">
    <source>
        <dbReference type="PROSITE" id="PS52040"/>
    </source>
</evidence>
<keyword evidence="7 13" id="KW-0067">ATP-binding</keyword>
<evidence type="ECO:0000256" key="14">
    <source>
        <dbReference type="SAM" id="MobiDB-lite"/>
    </source>
</evidence>
<dbReference type="InterPro" id="IPR002205">
    <property type="entry name" value="Topo_IIA_dom_A"/>
</dbReference>
<name>A0ABN9U766_9DINO</name>
<comment type="catalytic activity">
    <reaction evidence="1 12 13">
        <text>ATP-dependent breakage, passage and rejoining of double-stranded DNA.</text>
        <dbReference type="EC" id="5.6.2.2"/>
    </reaction>
</comment>
<dbReference type="Pfam" id="PF01751">
    <property type="entry name" value="Toprim"/>
    <property type="match status" value="1"/>
</dbReference>
<comment type="cofactor">
    <cofactor evidence="2">
        <name>Ca(2+)</name>
        <dbReference type="ChEBI" id="CHEBI:29108"/>
    </cofactor>
</comment>
<dbReference type="EMBL" id="CAUYUJ010015505">
    <property type="protein sequence ID" value="CAK0854907.1"/>
    <property type="molecule type" value="Genomic_DNA"/>
</dbReference>
<dbReference type="PROSITE" id="PS52040">
    <property type="entry name" value="TOPO_IIA"/>
    <property type="match status" value="1"/>
</dbReference>
<dbReference type="Gene3D" id="3.30.1490.30">
    <property type="match status" value="1"/>
</dbReference>
<dbReference type="InterPro" id="IPR013757">
    <property type="entry name" value="Topo_IIA_A_a_sf"/>
</dbReference>
<dbReference type="CDD" id="cd03365">
    <property type="entry name" value="TOPRIM_TopoIIA"/>
    <property type="match status" value="1"/>
</dbReference>
<evidence type="ECO:0000256" key="5">
    <source>
        <dbReference type="ARBA" id="ARBA00022723"/>
    </source>
</evidence>
<dbReference type="InterPro" id="IPR013506">
    <property type="entry name" value="Topo_IIA_bsu_dom2"/>
</dbReference>
<dbReference type="Proteomes" id="UP001189429">
    <property type="component" value="Unassembled WGS sequence"/>
</dbReference>
<evidence type="ECO:0000256" key="4">
    <source>
        <dbReference type="ARBA" id="ARBA00011080"/>
    </source>
</evidence>
<gene>
    <name evidence="17" type="ORF">PCOR1329_LOCUS45805</name>
</gene>
<organism evidence="17 18">
    <name type="scientific">Prorocentrum cordatum</name>
    <dbReference type="NCBI Taxonomy" id="2364126"/>
    <lineage>
        <taxon>Eukaryota</taxon>
        <taxon>Sar</taxon>
        <taxon>Alveolata</taxon>
        <taxon>Dinophyceae</taxon>
        <taxon>Prorocentrales</taxon>
        <taxon>Prorocentraceae</taxon>
        <taxon>Prorocentrum</taxon>
    </lineage>
</organism>
<keyword evidence="18" id="KW-1185">Reference proteome</keyword>
<dbReference type="InterPro" id="IPR006171">
    <property type="entry name" value="TOPRIM_dom"/>
</dbReference>
<proteinExistence type="inferred from homology"/>
<evidence type="ECO:0000256" key="12">
    <source>
        <dbReference type="PROSITE-ProRule" id="PRU01384"/>
    </source>
</evidence>
<feature type="region of interest" description="Disordered" evidence="14">
    <location>
        <begin position="1062"/>
        <end position="1086"/>
    </location>
</feature>
<dbReference type="PANTHER" id="PTHR10169:SF38">
    <property type="entry name" value="DNA TOPOISOMERASE 2"/>
    <property type="match status" value="1"/>
</dbReference>
<evidence type="ECO:0000256" key="8">
    <source>
        <dbReference type="ARBA" id="ARBA00022842"/>
    </source>
</evidence>
<dbReference type="Pfam" id="PF00521">
    <property type="entry name" value="DNA_topoisoIV"/>
    <property type="match status" value="1"/>
</dbReference>
<keyword evidence="8" id="KW-0460">Magnesium</keyword>
<dbReference type="InterPro" id="IPR031660">
    <property type="entry name" value="TOPRIM_C"/>
</dbReference>
<evidence type="ECO:0000313" key="17">
    <source>
        <dbReference type="EMBL" id="CAK0854907.1"/>
    </source>
</evidence>
<dbReference type="InterPro" id="IPR001154">
    <property type="entry name" value="TopoII_euk"/>
</dbReference>
<evidence type="ECO:0000256" key="2">
    <source>
        <dbReference type="ARBA" id="ARBA00001913"/>
    </source>
</evidence>
<dbReference type="InterPro" id="IPR014721">
    <property type="entry name" value="Ribsml_uS5_D2-typ_fold_subgr"/>
</dbReference>
<feature type="compositionally biased region" description="Low complexity" evidence="14">
    <location>
        <begin position="1256"/>
        <end position="1272"/>
    </location>
</feature>
<dbReference type="InterPro" id="IPR003594">
    <property type="entry name" value="HATPase_dom"/>
</dbReference>
<dbReference type="PRINTS" id="PR00418">
    <property type="entry name" value="TPI2FAMILY"/>
</dbReference>
<reference evidence="17" key="1">
    <citation type="submission" date="2023-10" db="EMBL/GenBank/DDBJ databases">
        <authorList>
            <person name="Chen Y."/>
            <person name="Shah S."/>
            <person name="Dougan E. K."/>
            <person name="Thang M."/>
            <person name="Chan C."/>
        </authorList>
    </citation>
    <scope>NUCLEOTIDE SEQUENCE [LARGE SCALE GENOMIC DNA]</scope>
</reference>
<dbReference type="CDD" id="cd16930">
    <property type="entry name" value="HATPase_TopII-like"/>
    <property type="match status" value="1"/>
</dbReference>
<keyword evidence="10 12" id="KW-0238">DNA-binding</keyword>
<evidence type="ECO:0000313" key="18">
    <source>
        <dbReference type="Proteomes" id="UP001189429"/>
    </source>
</evidence>
<feature type="region of interest" description="Disordered" evidence="14">
    <location>
        <begin position="1232"/>
        <end position="1323"/>
    </location>
</feature>